<dbReference type="EMBL" id="CP008849">
    <property type="protein sequence ID" value="AIF97423.1"/>
    <property type="molecule type" value="Genomic_DNA"/>
</dbReference>
<sequence>MKEIILVRHGKPASAHNQKVNAVDYAKWVRNYNKSELDPNSQPRKKVCLENSYIGVSPLHRAKCSAAYYGASHIHEELADLREMDIPYYHLPFTLKAWHWVVISRALWFLGRKGRFERFTDAKQRVERLAVYLDTLSKQEPRIVLFGHGMAHFFLRKSLVKQKWRITEKDGEFWGVTRLEKM</sequence>
<evidence type="ECO:0000313" key="2">
    <source>
        <dbReference type="Proteomes" id="UP000056090"/>
    </source>
</evidence>
<dbReference type="SUPFAM" id="SSF53254">
    <property type="entry name" value="Phosphoglycerate mutase-like"/>
    <property type="match status" value="1"/>
</dbReference>
<evidence type="ECO:0008006" key="3">
    <source>
        <dbReference type="Google" id="ProtNLM"/>
    </source>
</evidence>
<dbReference type="eggNOG" id="COG0406">
    <property type="taxonomic scope" value="Bacteria"/>
</dbReference>
<name>A0A075NVJ2_9ALTE</name>
<dbReference type="GeneID" id="78253563"/>
<dbReference type="AlphaFoldDB" id="A0A075NVJ2"/>
<dbReference type="KEGG" id="aal:EP13_01195"/>
<dbReference type="Proteomes" id="UP000056090">
    <property type="component" value="Chromosome"/>
</dbReference>
<dbReference type="InterPro" id="IPR029033">
    <property type="entry name" value="His_PPase_superfam"/>
</dbReference>
<gene>
    <name evidence="1" type="ORF">EP13_01195</name>
</gene>
<protein>
    <recommendedName>
        <fullName evidence="3">Phosphoglycerate mutase</fullName>
    </recommendedName>
</protein>
<proteinExistence type="predicted"/>
<accession>A0A075NVJ2</accession>
<reference evidence="1 2" key="1">
    <citation type="submission" date="2014-06" db="EMBL/GenBank/DDBJ databases">
        <title>Genomes of Alteromonas australica, a world apart.</title>
        <authorList>
            <person name="Gonzaga A."/>
            <person name="Lopez-Perez M."/>
            <person name="Rodriguez-Valera F."/>
        </authorList>
    </citation>
    <scope>NUCLEOTIDE SEQUENCE [LARGE SCALE GENOMIC DNA]</scope>
    <source>
        <strain evidence="1 2">H 17</strain>
    </source>
</reference>
<organism evidence="1 2">
    <name type="scientific">Alteromonas australica</name>
    <dbReference type="NCBI Taxonomy" id="589873"/>
    <lineage>
        <taxon>Bacteria</taxon>
        <taxon>Pseudomonadati</taxon>
        <taxon>Pseudomonadota</taxon>
        <taxon>Gammaproteobacteria</taxon>
        <taxon>Alteromonadales</taxon>
        <taxon>Alteromonadaceae</taxon>
        <taxon>Alteromonas/Salinimonas group</taxon>
        <taxon>Alteromonas</taxon>
    </lineage>
</organism>
<dbReference type="Gene3D" id="3.40.50.1240">
    <property type="entry name" value="Phosphoglycerate mutase-like"/>
    <property type="match status" value="1"/>
</dbReference>
<evidence type="ECO:0000313" key="1">
    <source>
        <dbReference type="EMBL" id="AIF97423.1"/>
    </source>
</evidence>
<keyword evidence="2" id="KW-1185">Reference proteome</keyword>
<dbReference type="RefSeq" id="WP_044055598.1">
    <property type="nucleotide sequence ID" value="NZ_CBCSKJ010000005.1"/>
</dbReference>